<protein>
    <recommendedName>
        <fullName evidence="4">peptidylprolyl isomerase</fullName>
        <ecNumber evidence="4">5.2.1.8</ecNumber>
    </recommendedName>
</protein>
<comment type="catalytic activity">
    <reaction evidence="1">
        <text>[protein]-peptidylproline (omega=180) = [protein]-peptidylproline (omega=0)</text>
        <dbReference type="Rhea" id="RHEA:16237"/>
        <dbReference type="Rhea" id="RHEA-COMP:10747"/>
        <dbReference type="Rhea" id="RHEA-COMP:10748"/>
        <dbReference type="ChEBI" id="CHEBI:83833"/>
        <dbReference type="ChEBI" id="CHEBI:83834"/>
        <dbReference type="EC" id="5.2.1.8"/>
    </reaction>
</comment>
<evidence type="ECO:0000256" key="5">
    <source>
        <dbReference type="ARBA" id="ARBA00022490"/>
    </source>
</evidence>
<evidence type="ECO:0000256" key="2">
    <source>
        <dbReference type="ARBA" id="ARBA00004496"/>
    </source>
</evidence>
<dbReference type="PANTHER" id="PTHR47861:SF3">
    <property type="entry name" value="FKBP-TYPE PEPTIDYL-PROLYL CIS-TRANS ISOMERASE SLYD"/>
    <property type="match status" value="1"/>
</dbReference>
<dbReference type="PANTHER" id="PTHR47861">
    <property type="entry name" value="FKBP-TYPE PEPTIDYL-PROLYL CIS-TRANS ISOMERASE SLYD"/>
    <property type="match status" value="1"/>
</dbReference>
<dbReference type="Gene3D" id="3.10.50.40">
    <property type="match status" value="1"/>
</dbReference>
<keyword evidence="7" id="KW-0143">Chaperone</keyword>
<dbReference type="EMBL" id="CACVAS010000036">
    <property type="protein sequence ID" value="CAA6804770.1"/>
    <property type="molecule type" value="Genomic_DNA"/>
</dbReference>
<keyword evidence="8" id="KW-0413">Isomerase</keyword>
<evidence type="ECO:0000256" key="1">
    <source>
        <dbReference type="ARBA" id="ARBA00000971"/>
    </source>
</evidence>
<dbReference type="GO" id="GO:0003755">
    <property type="term" value="F:peptidyl-prolyl cis-trans isomerase activity"/>
    <property type="evidence" value="ECO:0007669"/>
    <property type="project" value="UniProtKB-KW"/>
</dbReference>
<dbReference type="SUPFAM" id="SSF54534">
    <property type="entry name" value="FKBP-like"/>
    <property type="match status" value="1"/>
</dbReference>
<evidence type="ECO:0000313" key="9">
    <source>
        <dbReference type="EMBL" id="CAA6804770.1"/>
    </source>
</evidence>
<sequence length="152" mass="17403">MNTIKKNTLVSLFMITEDQVGNLLEENEEIMYLHGAYGQIFQKLEDELEGKTVGDSFNLFLLPKEAFGDYDETLVVKESLQDLPDDIDLAMEFEDEQEKKVWIVETIEENYAILNANHELAGVPLRISGKVLELEQLSDKDAKEILAMEHTH</sequence>
<reference evidence="9" key="1">
    <citation type="submission" date="2020-01" db="EMBL/GenBank/DDBJ databases">
        <authorList>
            <person name="Meier V. D."/>
            <person name="Meier V D."/>
        </authorList>
    </citation>
    <scope>NUCLEOTIDE SEQUENCE</scope>
    <source>
        <strain evidence="9">HLG_WM_MAG_01</strain>
    </source>
</reference>
<organism evidence="9">
    <name type="scientific">uncultured Sulfurovum sp</name>
    <dbReference type="NCBI Taxonomy" id="269237"/>
    <lineage>
        <taxon>Bacteria</taxon>
        <taxon>Pseudomonadati</taxon>
        <taxon>Campylobacterota</taxon>
        <taxon>Epsilonproteobacteria</taxon>
        <taxon>Campylobacterales</taxon>
        <taxon>Sulfurovaceae</taxon>
        <taxon>Sulfurovum</taxon>
        <taxon>environmental samples</taxon>
    </lineage>
</organism>
<evidence type="ECO:0000256" key="7">
    <source>
        <dbReference type="ARBA" id="ARBA00023186"/>
    </source>
</evidence>
<dbReference type="GO" id="GO:0005737">
    <property type="term" value="C:cytoplasm"/>
    <property type="evidence" value="ECO:0007669"/>
    <property type="project" value="UniProtKB-SubCell"/>
</dbReference>
<dbReference type="InterPro" id="IPR046357">
    <property type="entry name" value="PPIase_dom_sf"/>
</dbReference>
<keyword evidence="5" id="KW-0963">Cytoplasm</keyword>
<comment type="similarity">
    <text evidence="3">Belongs to the FKBP-type PPIase family.</text>
</comment>
<keyword evidence="6" id="KW-0697">Rotamase</keyword>
<dbReference type="AlphaFoldDB" id="A0A6S6SQ44"/>
<comment type="subcellular location">
    <subcellularLocation>
        <location evidence="2">Cytoplasm</location>
    </subcellularLocation>
</comment>
<name>A0A6S6SQ44_9BACT</name>
<evidence type="ECO:0000256" key="8">
    <source>
        <dbReference type="ARBA" id="ARBA00023235"/>
    </source>
</evidence>
<proteinExistence type="inferred from homology"/>
<evidence type="ECO:0000256" key="4">
    <source>
        <dbReference type="ARBA" id="ARBA00013194"/>
    </source>
</evidence>
<evidence type="ECO:0000256" key="6">
    <source>
        <dbReference type="ARBA" id="ARBA00023110"/>
    </source>
</evidence>
<dbReference type="EC" id="5.2.1.8" evidence="4"/>
<gene>
    <name evidence="9" type="ORF">HELGO_WM2919</name>
</gene>
<accession>A0A6S6SQ44</accession>
<evidence type="ECO:0000256" key="3">
    <source>
        <dbReference type="ARBA" id="ARBA00006577"/>
    </source>
</evidence>